<dbReference type="Proteomes" id="UP001549366">
    <property type="component" value="Unassembled WGS sequence"/>
</dbReference>
<protein>
    <recommendedName>
        <fullName evidence="3">Peptidase C58 YopT-type domain-containing protein</fullName>
    </recommendedName>
</protein>
<organism evidence="1 2">
    <name type="scientific">Endozoicomonas lisbonensis</name>
    <dbReference type="NCBI Taxonomy" id="3120522"/>
    <lineage>
        <taxon>Bacteria</taxon>
        <taxon>Pseudomonadati</taxon>
        <taxon>Pseudomonadota</taxon>
        <taxon>Gammaproteobacteria</taxon>
        <taxon>Oceanospirillales</taxon>
        <taxon>Endozoicomonadaceae</taxon>
        <taxon>Endozoicomonas</taxon>
    </lineage>
</organism>
<comment type="caution">
    <text evidence="1">The sequence shown here is derived from an EMBL/GenBank/DDBJ whole genome shotgun (WGS) entry which is preliminary data.</text>
</comment>
<evidence type="ECO:0000313" key="1">
    <source>
        <dbReference type="EMBL" id="MET4756063.1"/>
    </source>
</evidence>
<reference evidence="1 2" key="1">
    <citation type="submission" date="2024-06" db="EMBL/GenBank/DDBJ databases">
        <title>Genomic Encyclopedia of Type Strains, Phase V (KMG-V): Genome sequencing to study the core and pangenomes of soil and plant-associated prokaryotes.</title>
        <authorList>
            <person name="Whitman W."/>
        </authorList>
    </citation>
    <scope>NUCLEOTIDE SEQUENCE [LARGE SCALE GENOMIC DNA]</scope>
    <source>
        <strain evidence="1 2">NE40</strain>
    </source>
</reference>
<gene>
    <name evidence="1" type="ORF">V5J35_001255</name>
</gene>
<name>A0ABV2SE78_9GAMM</name>
<sequence length="312" mass="35596">MLLTGCGNSPVNSAVIVTQQFINDFIFRIRQVNPAARLEQAENPGQKESSMLPLLNALNERVNQPVVWESEPPSPMDAGPVFEALLKAIRPDKQRRYAIAIKFLLKNMLNQNSYIFRALHAEPRNLSVKLSKSQQRYTVFVAKGEPGHGVCLQIVLLWLREQLSFHMTTSFPRLEEKNVVASRRACDIAEKAMVKDSAVGTIVLEAERLGLIAQELPWNRNFRNIHESFDINPDIKAVFMTLWFGQHAIAVIQERSGSFLFYDGNAGSYRIQRNNLMEFMITYNDECLPLKWSDYNTSSLTPFTQIFSVTRK</sequence>
<accession>A0ABV2SE78</accession>
<dbReference type="EMBL" id="JBEWTB010000002">
    <property type="protein sequence ID" value="MET4756063.1"/>
    <property type="molecule type" value="Genomic_DNA"/>
</dbReference>
<proteinExistence type="predicted"/>
<keyword evidence="2" id="KW-1185">Reference proteome</keyword>
<evidence type="ECO:0008006" key="3">
    <source>
        <dbReference type="Google" id="ProtNLM"/>
    </source>
</evidence>
<evidence type="ECO:0000313" key="2">
    <source>
        <dbReference type="Proteomes" id="UP001549366"/>
    </source>
</evidence>